<dbReference type="InterPro" id="IPR050966">
    <property type="entry name" value="Glutamyl_endopeptidase"/>
</dbReference>
<evidence type="ECO:0000256" key="1">
    <source>
        <dbReference type="ARBA" id="ARBA00008764"/>
    </source>
</evidence>
<dbReference type="EC" id="3.4.21.-" evidence="6"/>
<dbReference type="Gene3D" id="2.40.10.10">
    <property type="entry name" value="Trypsin-like serine proteases"/>
    <property type="match status" value="2"/>
</dbReference>
<proteinExistence type="inferred from homology"/>
<dbReference type="Pfam" id="PF13365">
    <property type="entry name" value="Trypsin_2"/>
    <property type="match status" value="1"/>
</dbReference>
<feature type="compositionally biased region" description="Polar residues" evidence="7">
    <location>
        <begin position="229"/>
        <end position="239"/>
    </location>
</feature>
<dbReference type="PROSITE" id="PS00134">
    <property type="entry name" value="TRYPSIN_HIS"/>
    <property type="match status" value="1"/>
</dbReference>
<evidence type="ECO:0000256" key="4">
    <source>
        <dbReference type="ARBA" id="ARBA00022801"/>
    </source>
</evidence>
<accession>A0ABT1LJ27</accession>
<dbReference type="InterPro" id="IPR008256">
    <property type="entry name" value="Peptidase_S1B"/>
</dbReference>
<organism evidence="8 9">
    <name type="scientific">Alsobacter ponti</name>
    <dbReference type="NCBI Taxonomy" id="2962936"/>
    <lineage>
        <taxon>Bacteria</taxon>
        <taxon>Pseudomonadati</taxon>
        <taxon>Pseudomonadota</taxon>
        <taxon>Alphaproteobacteria</taxon>
        <taxon>Hyphomicrobiales</taxon>
        <taxon>Alsobacteraceae</taxon>
        <taxon>Alsobacter</taxon>
    </lineage>
</organism>
<keyword evidence="5 6" id="KW-0720">Serine protease</keyword>
<dbReference type="PRINTS" id="PR00839">
    <property type="entry name" value="V8PROTEASE"/>
</dbReference>
<reference evidence="8 9" key="1">
    <citation type="submission" date="2022-07" db="EMBL/GenBank/DDBJ databases">
        <authorList>
            <person name="Li W.-J."/>
            <person name="Deng Q.-Q."/>
        </authorList>
    </citation>
    <scope>NUCLEOTIDE SEQUENCE [LARGE SCALE GENOMIC DNA]</scope>
    <source>
        <strain evidence="8 9">SYSU M60028</strain>
    </source>
</reference>
<dbReference type="PANTHER" id="PTHR15462:SF8">
    <property type="entry name" value="SERINE PROTEASE"/>
    <property type="match status" value="1"/>
</dbReference>
<evidence type="ECO:0000313" key="9">
    <source>
        <dbReference type="Proteomes" id="UP001205890"/>
    </source>
</evidence>
<protein>
    <recommendedName>
        <fullName evidence="6">Serine protease</fullName>
        <ecNumber evidence="6">3.4.21.-</ecNumber>
    </recommendedName>
</protein>
<evidence type="ECO:0000256" key="5">
    <source>
        <dbReference type="ARBA" id="ARBA00022825"/>
    </source>
</evidence>
<dbReference type="RefSeq" id="WP_254746170.1">
    <property type="nucleotide sequence ID" value="NZ_JANCLU010000029.1"/>
</dbReference>
<dbReference type="InterPro" id="IPR018114">
    <property type="entry name" value="TRYPSIN_HIS"/>
</dbReference>
<evidence type="ECO:0000256" key="3">
    <source>
        <dbReference type="ARBA" id="ARBA00022729"/>
    </source>
</evidence>
<dbReference type="InterPro" id="IPR043504">
    <property type="entry name" value="Peptidase_S1_PA_chymotrypsin"/>
</dbReference>
<evidence type="ECO:0000313" key="8">
    <source>
        <dbReference type="EMBL" id="MCP8940898.1"/>
    </source>
</evidence>
<sequence>MADPAQWPASSIGPLRIAPNSSHRISCTGTLVAPDVVLTAAHCLYFAGAPVNPAIVNFLPGQRQGAPGARGVGARFVIAPGFDIGDRTPRGAANDWALVVLREALDLKPAPVAALPPERLAELSRAGAISQIGYGADRMYLPSVSRPCPVAPGPDGGAFRYGCLTRHGYSGAPIFADLADGPAVIGIGSRVPEAVLADPGRPGAPPAAMATDAGQFAAAVAAESRRASTPSERPTSQPR</sequence>
<keyword evidence="3" id="KW-0732">Signal</keyword>
<keyword evidence="9" id="KW-1185">Reference proteome</keyword>
<dbReference type="PANTHER" id="PTHR15462">
    <property type="entry name" value="SERINE PROTEASE"/>
    <property type="match status" value="1"/>
</dbReference>
<feature type="region of interest" description="Disordered" evidence="7">
    <location>
        <begin position="219"/>
        <end position="239"/>
    </location>
</feature>
<dbReference type="EMBL" id="JANCLU010000029">
    <property type="protein sequence ID" value="MCP8940898.1"/>
    <property type="molecule type" value="Genomic_DNA"/>
</dbReference>
<name>A0ABT1LJ27_9HYPH</name>
<evidence type="ECO:0000256" key="6">
    <source>
        <dbReference type="RuleBase" id="RU004296"/>
    </source>
</evidence>
<keyword evidence="2 6" id="KW-0645">Protease</keyword>
<comment type="caution">
    <text evidence="8">The sequence shown here is derived from an EMBL/GenBank/DDBJ whole genome shotgun (WGS) entry which is preliminary data.</text>
</comment>
<dbReference type="Proteomes" id="UP001205890">
    <property type="component" value="Unassembled WGS sequence"/>
</dbReference>
<evidence type="ECO:0000256" key="2">
    <source>
        <dbReference type="ARBA" id="ARBA00022670"/>
    </source>
</evidence>
<dbReference type="SUPFAM" id="SSF50494">
    <property type="entry name" value="Trypsin-like serine proteases"/>
    <property type="match status" value="1"/>
</dbReference>
<keyword evidence="4 6" id="KW-0378">Hydrolase</keyword>
<gene>
    <name evidence="8" type="ORF">NK718_20415</name>
</gene>
<evidence type="ECO:0000256" key="7">
    <source>
        <dbReference type="SAM" id="MobiDB-lite"/>
    </source>
</evidence>
<dbReference type="InterPro" id="IPR009003">
    <property type="entry name" value="Peptidase_S1_PA"/>
</dbReference>
<comment type="similarity">
    <text evidence="1 6">Belongs to the peptidase S1B family.</text>
</comment>